<feature type="region of interest" description="Disordered" evidence="2">
    <location>
        <begin position="1"/>
        <end position="23"/>
    </location>
</feature>
<keyword evidence="4" id="KW-1185">Reference proteome</keyword>
<feature type="compositionally biased region" description="Basic and acidic residues" evidence="2">
    <location>
        <begin position="8"/>
        <end position="23"/>
    </location>
</feature>
<organism evidence="3 4">
    <name type="scientific">Herbihabitans rhizosphaerae</name>
    <dbReference type="NCBI Taxonomy" id="1872711"/>
    <lineage>
        <taxon>Bacteria</taxon>
        <taxon>Bacillati</taxon>
        <taxon>Actinomycetota</taxon>
        <taxon>Actinomycetes</taxon>
        <taxon>Pseudonocardiales</taxon>
        <taxon>Pseudonocardiaceae</taxon>
        <taxon>Herbihabitans</taxon>
    </lineage>
</organism>
<comment type="caution">
    <text evidence="3">The sequence shown here is derived from an EMBL/GenBank/DDBJ whole genome shotgun (WGS) entry which is preliminary data.</text>
</comment>
<evidence type="ECO:0000313" key="4">
    <source>
        <dbReference type="Proteomes" id="UP000294257"/>
    </source>
</evidence>
<sequence>MTDAAPSARDEGPVRRPPEDRGKLRIDHTVVRKIAQYAADRVPGTTTVAKKVAGLGLGEQGSAVRVGGDGNDVDLHIELALHYPAPVREVVEDVRARVTEDVRRLTSYQVRSVDVTISALLPDIPPRVR</sequence>
<dbReference type="AlphaFoldDB" id="A0A4Q7L3B6"/>
<dbReference type="RefSeq" id="WP_130343448.1">
    <property type="nucleotide sequence ID" value="NZ_SGWQ01000002.1"/>
</dbReference>
<comment type="similarity">
    <text evidence="1">Belongs to the asp23 family.</text>
</comment>
<reference evidence="3 4" key="1">
    <citation type="submission" date="2019-02" db="EMBL/GenBank/DDBJ databases">
        <title>Genomic Encyclopedia of Type Strains, Phase IV (KMG-IV): sequencing the most valuable type-strain genomes for metagenomic binning, comparative biology and taxonomic classification.</title>
        <authorList>
            <person name="Goeker M."/>
        </authorList>
    </citation>
    <scope>NUCLEOTIDE SEQUENCE [LARGE SCALE GENOMIC DNA]</scope>
    <source>
        <strain evidence="3 4">DSM 101727</strain>
    </source>
</reference>
<dbReference type="Proteomes" id="UP000294257">
    <property type="component" value="Unassembled WGS sequence"/>
</dbReference>
<evidence type="ECO:0000256" key="1">
    <source>
        <dbReference type="ARBA" id="ARBA00005721"/>
    </source>
</evidence>
<protein>
    <submittedName>
        <fullName evidence="3">Putative alkaline shock family protein YloU</fullName>
    </submittedName>
</protein>
<proteinExistence type="inferred from homology"/>
<gene>
    <name evidence="3" type="ORF">EV193_102617</name>
</gene>
<dbReference type="OrthoDB" id="3699309at2"/>
<evidence type="ECO:0000313" key="3">
    <source>
        <dbReference type="EMBL" id="RZS43636.1"/>
    </source>
</evidence>
<name>A0A4Q7L3B6_9PSEU</name>
<accession>A0A4Q7L3B6</accession>
<dbReference type="InterPro" id="IPR005531">
    <property type="entry name" value="Asp23"/>
</dbReference>
<evidence type="ECO:0000256" key="2">
    <source>
        <dbReference type="SAM" id="MobiDB-lite"/>
    </source>
</evidence>
<dbReference type="EMBL" id="SGWQ01000002">
    <property type="protein sequence ID" value="RZS43636.1"/>
    <property type="molecule type" value="Genomic_DNA"/>
</dbReference>
<dbReference type="Pfam" id="PF03780">
    <property type="entry name" value="Asp23"/>
    <property type="match status" value="1"/>
</dbReference>